<feature type="non-terminal residue" evidence="1">
    <location>
        <position position="121"/>
    </location>
</feature>
<protein>
    <submittedName>
        <fullName evidence="1">Uncharacterized protein</fullName>
    </submittedName>
</protein>
<accession>X1BSF1</accession>
<comment type="caution">
    <text evidence="1">The sequence shown here is derived from an EMBL/GenBank/DDBJ whole genome shotgun (WGS) entry which is preliminary data.</text>
</comment>
<evidence type="ECO:0000313" key="1">
    <source>
        <dbReference type="EMBL" id="GAG87123.1"/>
    </source>
</evidence>
<name>X1BSF1_9ZZZZ</name>
<proteinExistence type="predicted"/>
<sequence>MSLTSFLKIPRIRVMFSTSISKPKIKIESDILAPPLTKNYTIVGIAFDYLLQMFLKRINTNAVESVWIAEQLLTNPFTPILKDVVAESAEGEPVKLIEYKETELSKYLKQILLKCKDQYSK</sequence>
<dbReference type="EMBL" id="BART01018193">
    <property type="protein sequence ID" value="GAG87123.1"/>
    <property type="molecule type" value="Genomic_DNA"/>
</dbReference>
<organism evidence="1">
    <name type="scientific">marine sediment metagenome</name>
    <dbReference type="NCBI Taxonomy" id="412755"/>
    <lineage>
        <taxon>unclassified sequences</taxon>
        <taxon>metagenomes</taxon>
        <taxon>ecological metagenomes</taxon>
    </lineage>
</organism>
<reference evidence="1" key="1">
    <citation type="journal article" date="2014" name="Front. Microbiol.">
        <title>High frequency of phylogenetically diverse reductive dehalogenase-homologous genes in deep subseafloor sedimentary metagenomes.</title>
        <authorList>
            <person name="Kawai M."/>
            <person name="Futagami T."/>
            <person name="Toyoda A."/>
            <person name="Takaki Y."/>
            <person name="Nishi S."/>
            <person name="Hori S."/>
            <person name="Arai W."/>
            <person name="Tsubouchi T."/>
            <person name="Morono Y."/>
            <person name="Uchiyama I."/>
            <person name="Ito T."/>
            <person name="Fujiyama A."/>
            <person name="Inagaki F."/>
            <person name="Takami H."/>
        </authorList>
    </citation>
    <scope>NUCLEOTIDE SEQUENCE</scope>
    <source>
        <strain evidence="1">Expedition CK06-06</strain>
    </source>
</reference>
<gene>
    <name evidence="1" type="ORF">S01H4_34392</name>
</gene>
<dbReference type="AlphaFoldDB" id="X1BSF1"/>